<evidence type="ECO:0000256" key="3">
    <source>
        <dbReference type="ARBA" id="ARBA00022793"/>
    </source>
</evidence>
<evidence type="ECO:0000256" key="8">
    <source>
        <dbReference type="RuleBase" id="RU366045"/>
    </source>
</evidence>
<protein>
    <recommendedName>
        <fullName evidence="7">6-methylsalicylate decarboxylase</fullName>
        <ecNumber evidence="7">4.1.1.52</ecNumber>
    </recommendedName>
</protein>
<proteinExistence type="inferred from homology"/>
<dbReference type="SUPFAM" id="SSF51556">
    <property type="entry name" value="Metallo-dependent hydrolases"/>
    <property type="match status" value="1"/>
</dbReference>
<keyword evidence="5 8" id="KW-0456">Lyase</keyword>
<feature type="domain" description="Amidohydrolase-related" evidence="9">
    <location>
        <begin position="15"/>
        <end position="321"/>
    </location>
</feature>
<dbReference type="Pfam" id="PF04909">
    <property type="entry name" value="Amidohydro_2"/>
    <property type="match status" value="1"/>
</dbReference>
<dbReference type="Proteomes" id="UP001172681">
    <property type="component" value="Unassembled WGS sequence"/>
</dbReference>
<organism evidence="10 11">
    <name type="scientific">Knufia peltigerae</name>
    <dbReference type="NCBI Taxonomy" id="1002370"/>
    <lineage>
        <taxon>Eukaryota</taxon>
        <taxon>Fungi</taxon>
        <taxon>Dikarya</taxon>
        <taxon>Ascomycota</taxon>
        <taxon>Pezizomycotina</taxon>
        <taxon>Eurotiomycetes</taxon>
        <taxon>Chaetothyriomycetidae</taxon>
        <taxon>Chaetothyriales</taxon>
        <taxon>Trichomeriaceae</taxon>
        <taxon>Knufia</taxon>
    </lineage>
</organism>
<dbReference type="GO" id="GO:0016787">
    <property type="term" value="F:hydrolase activity"/>
    <property type="evidence" value="ECO:0007669"/>
    <property type="project" value="InterPro"/>
</dbReference>
<dbReference type="Gene3D" id="3.20.20.140">
    <property type="entry name" value="Metal-dependent hydrolases"/>
    <property type="match status" value="1"/>
</dbReference>
<name>A0AA39D2H9_9EURO</name>
<gene>
    <name evidence="10" type="ORF">H2204_001096</name>
</gene>
<dbReference type="InterPro" id="IPR006680">
    <property type="entry name" value="Amidohydro-rel"/>
</dbReference>
<dbReference type="GO" id="GO:0005829">
    <property type="term" value="C:cytosol"/>
    <property type="evidence" value="ECO:0007669"/>
    <property type="project" value="TreeGrafter"/>
</dbReference>
<dbReference type="PANTHER" id="PTHR21240">
    <property type="entry name" value="2-AMINO-3-CARBOXYLMUCONATE-6-SEMIALDEHYDE DECARBOXYLASE"/>
    <property type="match status" value="1"/>
</dbReference>
<comment type="catalytic activity">
    <reaction evidence="6">
        <text>6-methylsalicylate + H(+) = 3-methylphenol + CO2</text>
        <dbReference type="Rhea" id="RHEA:23112"/>
        <dbReference type="ChEBI" id="CHEBI:15378"/>
        <dbReference type="ChEBI" id="CHEBI:16526"/>
        <dbReference type="ChEBI" id="CHEBI:17231"/>
        <dbReference type="ChEBI" id="CHEBI:36658"/>
        <dbReference type="EC" id="4.1.1.52"/>
    </reaction>
    <physiologicalReaction direction="left-to-right" evidence="6">
        <dbReference type="Rhea" id="RHEA:23113"/>
    </physiologicalReaction>
</comment>
<dbReference type="GO" id="GO:0047596">
    <property type="term" value="F:6-methylsalicylate decarboxylase activity"/>
    <property type="evidence" value="ECO:0007669"/>
    <property type="project" value="UniProtKB-EC"/>
</dbReference>
<dbReference type="InterPro" id="IPR032466">
    <property type="entry name" value="Metal_Hydrolase"/>
</dbReference>
<sequence>MDYKPKYSTSSRAKVDVHHHPVPPFWLEEVQKANVLPKPLPWSLELTEAFMGDVGTTTTVLSLTTPGVGFFEPPKARDMARRVNEWTAELRDSRPGKIGFFATIPPPTDIDGAIEEAKYALTVLKAEGITLFTRYGNDENRYLGHESFRPLWKVLDELKAVVFIHPCAPKDTTPFPATLVTSISEFPHETTRTALDLIFTNTKRDFPNCKVILSHAGGTLPYLAARASFMEIFPASPLHKPAQEIWDDMKSFYYDLAMAGHENTLNTLLGFIPHDHILYGSDYPYARRPGILRMNDGWEGYPVSDKIRDMINSENAQKILPMFSKQ</sequence>
<dbReference type="EMBL" id="JAPDRN010000004">
    <property type="protein sequence ID" value="KAJ9645516.1"/>
    <property type="molecule type" value="Genomic_DNA"/>
</dbReference>
<keyword evidence="4" id="KW-0862">Zinc</keyword>
<evidence type="ECO:0000256" key="1">
    <source>
        <dbReference type="ARBA" id="ARBA00005871"/>
    </source>
</evidence>
<evidence type="ECO:0000259" key="9">
    <source>
        <dbReference type="Pfam" id="PF04909"/>
    </source>
</evidence>
<dbReference type="GO" id="GO:0019748">
    <property type="term" value="P:secondary metabolic process"/>
    <property type="evidence" value="ECO:0007669"/>
    <property type="project" value="TreeGrafter"/>
</dbReference>
<evidence type="ECO:0000256" key="4">
    <source>
        <dbReference type="ARBA" id="ARBA00022833"/>
    </source>
</evidence>
<evidence type="ECO:0000256" key="7">
    <source>
        <dbReference type="ARBA" id="ARBA00038889"/>
    </source>
</evidence>
<keyword evidence="11" id="KW-1185">Reference proteome</keyword>
<dbReference type="InterPro" id="IPR032465">
    <property type="entry name" value="ACMSD"/>
</dbReference>
<dbReference type="AlphaFoldDB" id="A0AA39D2H9"/>
<comment type="similarity">
    <text evidence="1">Belongs to the metallo-dependent hydrolases superfamily. ACMSD family.</text>
</comment>
<reference evidence="10" key="1">
    <citation type="submission" date="2022-10" db="EMBL/GenBank/DDBJ databases">
        <title>Culturing micro-colonial fungi from biological soil crusts in the Mojave desert and describing Neophaeococcomyces mojavensis, and introducing the new genera and species Taxawa tesnikishii.</title>
        <authorList>
            <person name="Kurbessoian T."/>
            <person name="Stajich J.E."/>
        </authorList>
    </citation>
    <scope>NUCLEOTIDE SEQUENCE</scope>
    <source>
        <strain evidence="10">TK_35</strain>
    </source>
</reference>
<evidence type="ECO:0000256" key="6">
    <source>
        <dbReference type="ARBA" id="ARBA00036832"/>
    </source>
</evidence>
<accession>A0AA39D2H9</accession>
<evidence type="ECO:0000256" key="2">
    <source>
        <dbReference type="ARBA" id="ARBA00022723"/>
    </source>
</evidence>
<dbReference type="EC" id="4.1.1.52" evidence="7"/>
<keyword evidence="2" id="KW-0479">Metal-binding</keyword>
<evidence type="ECO:0000313" key="11">
    <source>
        <dbReference type="Proteomes" id="UP001172681"/>
    </source>
</evidence>
<evidence type="ECO:0000256" key="5">
    <source>
        <dbReference type="ARBA" id="ARBA00023239"/>
    </source>
</evidence>
<comment type="caution">
    <text evidence="10">The sequence shown here is derived from an EMBL/GenBank/DDBJ whole genome shotgun (WGS) entry which is preliminary data.</text>
</comment>
<dbReference type="GO" id="GO:0046872">
    <property type="term" value="F:metal ion binding"/>
    <property type="evidence" value="ECO:0007669"/>
    <property type="project" value="UniProtKB-KW"/>
</dbReference>
<dbReference type="PANTHER" id="PTHR21240:SF29">
    <property type="entry name" value="AMIDOHYDROLASE-RELATED DOMAIN-CONTAINING PROTEIN"/>
    <property type="match status" value="1"/>
</dbReference>
<keyword evidence="3 8" id="KW-0210">Decarboxylase</keyword>
<evidence type="ECO:0000313" key="10">
    <source>
        <dbReference type="EMBL" id="KAJ9645516.1"/>
    </source>
</evidence>